<protein>
    <submittedName>
        <fullName evidence="4">Uncharacterized protein LOC102808628</fullName>
    </submittedName>
</protein>
<keyword evidence="1" id="KW-1133">Transmembrane helix</keyword>
<dbReference type="PANTHER" id="PTHR16253">
    <property type="entry name" value="TETRATRICOPEPTIDE REPEAT PROTEIN 22"/>
    <property type="match status" value="1"/>
</dbReference>
<dbReference type="Proteomes" id="UP000694865">
    <property type="component" value="Unplaced"/>
</dbReference>
<organism evidence="3 4">
    <name type="scientific">Saccoglossus kowalevskii</name>
    <name type="common">Acorn worm</name>
    <dbReference type="NCBI Taxonomy" id="10224"/>
    <lineage>
        <taxon>Eukaryota</taxon>
        <taxon>Metazoa</taxon>
        <taxon>Hemichordata</taxon>
        <taxon>Enteropneusta</taxon>
        <taxon>Harrimaniidae</taxon>
        <taxon>Saccoglossus</taxon>
    </lineage>
</organism>
<dbReference type="SMART" id="SM00255">
    <property type="entry name" value="TIR"/>
    <property type="match status" value="1"/>
</dbReference>
<reference evidence="4" key="1">
    <citation type="submission" date="2025-08" db="UniProtKB">
        <authorList>
            <consortium name="RefSeq"/>
        </authorList>
    </citation>
    <scope>IDENTIFICATION</scope>
    <source>
        <tissue evidence="4">Testes</tissue>
    </source>
</reference>
<feature type="transmembrane region" description="Helical" evidence="1">
    <location>
        <begin position="303"/>
        <end position="327"/>
    </location>
</feature>
<keyword evidence="3" id="KW-1185">Reference proteome</keyword>
<dbReference type="GeneID" id="102808628"/>
<dbReference type="PANTHER" id="PTHR16253:SF0">
    <property type="entry name" value="TETRATRICOPEPTIDE REPEAT PROTEIN 22"/>
    <property type="match status" value="1"/>
</dbReference>
<evidence type="ECO:0000259" key="2">
    <source>
        <dbReference type="PROSITE" id="PS50104"/>
    </source>
</evidence>
<feature type="domain" description="TIR" evidence="2">
    <location>
        <begin position="55"/>
        <end position="182"/>
    </location>
</feature>
<keyword evidence="1" id="KW-0812">Transmembrane</keyword>
<sequence>MSEHIPFEIEVHCQEGQLSSNDEVTVHGIEMPSASMDLNSDGASSGQVCISKQKYEAKVFFSYSSKDVQWVNNTVKKLETEHGINCIFDERDFVAGKPIVDNIIDCIRKTEKTVLVLSTDFTNSPWCGYEAQMVLSEQLIREKKLVIPVLLSECNIPDFISHLTYLDVYRDPYFWEKFLEILSADNSDDGRDEVLLNKFSFESERDKFNGQSILRMDSSSLLDTNRVHQSLSSKGIRITHEHLQEAMTNLTESFPLRFSRCYNCSRALLTTIVLVVLAVCSSIASVLTFSFTIPTYETSGIGAAWIIMMVIFAVSLLLSICLICWILKVSDITVDRLIKD</sequence>
<accession>A0ABM0MW82</accession>
<proteinExistence type="predicted"/>
<dbReference type="RefSeq" id="XP_006824273.1">
    <property type="nucleotide sequence ID" value="XM_006824210.1"/>
</dbReference>
<evidence type="ECO:0000256" key="1">
    <source>
        <dbReference type="SAM" id="Phobius"/>
    </source>
</evidence>
<gene>
    <name evidence="4" type="primary">LOC102808628</name>
</gene>
<dbReference type="SUPFAM" id="SSF52200">
    <property type="entry name" value="Toll/Interleukin receptor TIR domain"/>
    <property type="match status" value="1"/>
</dbReference>
<keyword evidence="1" id="KW-0472">Membrane</keyword>
<feature type="transmembrane region" description="Helical" evidence="1">
    <location>
        <begin position="267"/>
        <end position="291"/>
    </location>
</feature>
<evidence type="ECO:0000313" key="4">
    <source>
        <dbReference type="RefSeq" id="XP_006824273.1"/>
    </source>
</evidence>
<dbReference type="Gene3D" id="3.40.50.10140">
    <property type="entry name" value="Toll/interleukin-1 receptor homology (TIR) domain"/>
    <property type="match status" value="1"/>
</dbReference>
<dbReference type="InterPro" id="IPR000157">
    <property type="entry name" value="TIR_dom"/>
</dbReference>
<dbReference type="InterPro" id="IPR035897">
    <property type="entry name" value="Toll_tir_struct_dom_sf"/>
</dbReference>
<name>A0ABM0MW82_SACKO</name>
<evidence type="ECO:0000313" key="3">
    <source>
        <dbReference type="Proteomes" id="UP000694865"/>
    </source>
</evidence>
<dbReference type="PROSITE" id="PS50104">
    <property type="entry name" value="TIR"/>
    <property type="match status" value="1"/>
</dbReference>
<dbReference type="InterPro" id="IPR042342">
    <property type="entry name" value="TTC22"/>
</dbReference>
<dbReference type="Pfam" id="PF13676">
    <property type="entry name" value="TIR_2"/>
    <property type="match status" value="1"/>
</dbReference>